<evidence type="ECO:0000256" key="3">
    <source>
        <dbReference type="ARBA" id="ARBA00022801"/>
    </source>
</evidence>
<dbReference type="PANTHER" id="PTHR23081:SF36">
    <property type="entry name" value="RNA POLYMERASE II SUBUNIT A C-TERMINAL DOMAIN PHOSPHATASE"/>
    <property type="match status" value="1"/>
</dbReference>
<dbReference type="EMBL" id="AZBU02000002">
    <property type="protein sequence ID" value="TKR94947.1"/>
    <property type="molecule type" value="Genomic_DNA"/>
</dbReference>
<evidence type="ECO:0000256" key="2">
    <source>
        <dbReference type="ARBA" id="ARBA00013081"/>
    </source>
</evidence>
<dbReference type="SUPFAM" id="SSF56784">
    <property type="entry name" value="HAD-like"/>
    <property type="match status" value="1"/>
</dbReference>
<keyword evidence="4" id="KW-0539">Nucleus</keyword>
<dbReference type="GO" id="GO:0008420">
    <property type="term" value="F:RNA polymerase II CTD heptapeptide repeat phosphatase activity"/>
    <property type="evidence" value="ECO:0007669"/>
    <property type="project" value="InterPro"/>
</dbReference>
<evidence type="ECO:0000313" key="9">
    <source>
        <dbReference type="Proteomes" id="UP000298663"/>
    </source>
</evidence>
<dbReference type="Proteomes" id="UP000298663">
    <property type="component" value="Unassembled WGS sequence"/>
</dbReference>
<dbReference type="InterPro" id="IPR023214">
    <property type="entry name" value="HAD_sf"/>
</dbReference>
<reference evidence="8 9" key="1">
    <citation type="journal article" date="2015" name="Genome Biol.">
        <title>Comparative genomics of Steinernema reveals deeply conserved gene regulatory networks.</title>
        <authorList>
            <person name="Dillman A.R."/>
            <person name="Macchietto M."/>
            <person name="Porter C.F."/>
            <person name="Rogers A."/>
            <person name="Williams B."/>
            <person name="Antoshechkin I."/>
            <person name="Lee M.M."/>
            <person name="Goodwin Z."/>
            <person name="Lu X."/>
            <person name="Lewis E.E."/>
            <person name="Goodrich-Blair H."/>
            <person name="Stock S.P."/>
            <person name="Adams B.J."/>
            <person name="Sternberg P.W."/>
            <person name="Mortazavi A."/>
        </authorList>
    </citation>
    <scope>NUCLEOTIDE SEQUENCE [LARGE SCALE GENOMIC DNA]</scope>
    <source>
        <strain evidence="8 9">ALL</strain>
    </source>
</reference>
<dbReference type="InterPro" id="IPR004274">
    <property type="entry name" value="FCP1_dom"/>
</dbReference>
<evidence type="ECO:0000256" key="4">
    <source>
        <dbReference type="ARBA" id="ARBA00023242"/>
    </source>
</evidence>
<comment type="caution">
    <text evidence="8">The sequence shown here is derived from an EMBL/GenBank/DDBJ whole genome shotgun (WGS) entry which is preliminary data.</text>
</comment>
<evidence type="ECO:0000313" key="8">
    <source>
        <dbReference type="EMBL" id="TKR94947.1"/>
    </source>
</evidence>
<keyword evidence="9" id="KW-1185">Reference proteome</keyword>
<feature type="domain" description="FCP1 homology" evidence="7">
    <location>
        <begin position="43"/>
        <end position="203"/>
    </location>
</feature>
<comment type="subcellular location">
    <subcellularLocation>
        <location evidence="1">Nucleus</location>
    </subcellularLocation>
</comment>
<dbReference type="PROSITE" id="PS50969">
    <property type="entry name" value="FCP1"/>
    <property type="match status" value="1"/>
</dbReference>
<dbReference type="Pfam" id="PF03031">
    <property type="entry name" value="NIF"/>
    <property type="match status" value="1"/>
</dbReference>
<name>A0A4U5PEK7_STECR</name>
<organism evidence="8 9">
    <name type="scientific">Steinernema carpocapsae</name>
    <name type="common">Entomopathogenic nematode</name>
    <dbReference type="NCBI Taxonomy" id="34508"/>
    <lineage>
        <taxon>Eukaryota</taxon>
        <taxon>Metazoa</taxon>
        <taxon>Ecdysozoa</taxon>
        <taxon>Nematoda</taxon>
        <taxon>Chromadorea</taxon>
        <taxon>Rhabditida</taxon>
        <taxon>Tylenchina</taxon>
        <taxon>Panagrolaimomorpha</taxon>
        <taxon>Strongyloidoidea</taxon>
        <taxon>Steinernematidae</taxon>
        <taxon>Steinernema</taxon>
    </lineage>
</organism>
<accession>A0A4U5PEK7</accession>
<comment type="catalytic activity">
    <reaction evidence="6">
        <text>O-phospho-L-threonyl-[protein] + H2O = L-threonyl-[protein] + phosphate</text>
        <dbReference type="Rhea" id="RHEA:47004"/>
        <dbReference type="Rhea" id="RHEA-COMP:11060"/>
        <dbReference type="Rhea" id="RHEA-COMP:11605"/>
        <dbReference type="ChEBI" id="CHEBI:15377"/>
        <dbReference type="ChEBI" id="CHEBI:30013"/>
        <dbReference type="ChEBI" id="CHEBI:43474"/>
        <dbReference type="ChEBI" id="CHEBI:61977"/>
        <dbReference type="EC" id="3.1.3.16"/>
    </reaction>
</comment>
<sequence length="279" mass="32755">MSQTMTEQMSCKQVLDDIVNVLGVQKMLLKQFKYSYKDQATLLQERKLALLVDLDQTLIHTTNEEFAGPQVEGMLQFTCKGTSHLTMLRPHHKRFLESMSNHFEMHVVTLGVRDYAKVILQELDPEGRFFGRRILTRENIPNSDKFAAMQKLFPGGHEHVLAIDDKVDVWKHMDNLHQVPEFTYFKSKNYGLKRTLIGSSKNDDALLEAEKILLHAHEKFFDYYERSELQPTSRLFKEVQKEWETVRISEQIEKLFLTVEKISQGQKVSKPRKRTQRKR</sequence>
<dbReference type="CDD" id="cd07521">
    <property type="entry name" value="HAD_FCP1-like"/>
    <property type="match status" value="1"/>
</dbReference>
<dbReference type="PANTHER" id="PTHR23081">
    <property type="entry name" value="RNA POLYMERASE II CTD PHOSPHATASE"/>
    <property type="match status" value="1"/>
</dbReference>
<dbReference type="InterPro" id="IPR039189">
    <property type="entry name" value="Fcp1"/>
</dbReference>
<gene>
    <name evidence="8" type="ORF">L596_009173</name>
</gene>
<dbReference type="OrthoDB" id="10249888at2759"/>
<dbReference type="GO" id="GO:0005634">
    <property type="term" value="C:nucleus"/>
    <property type="evidence" value="ECO:0007669"/>
    <property type="project" value="UniProtKB-SubCell"/>
</dbReference>
<keyword evidence="3" id="KW-0378">Hydrolase</keyword>
<evidence type="ECO:0000256" key="5">
    <source>
        <dbReference type="ARBA" id="ARBA00047761"/>
    </source>
</evidence>
<evidence type="ECO:0000256" key="6">
    <source>
        <dbReference type="ARBA" id="ARBA00048336"/>
    </source>
</evidence>
<comment type="catalytic activity">
    <reaction evidence="5">
        <text>O-phospho-L-seryl-[protein] + H2O = L-seryl-[protein] + phosphate</text>
        <dbReference type="Rhea" id="RHEA:20629"/>
        <dbReference type="Rhea" id="RHEA-COMP:9863"/>
        <dbReference type="Rhea" id="RHEA-COMP:11604"/>
        <dbReference type="ChEBI" id="CHEBI:15377"/>
        <dbReference type="ChEBI" id="CHEBI:29999"/>
        <dbReference type="ChEBI" id="CHEBI:43474"/>
        <dbReference type="ChEBI" id="CHEBI:83421"/>
        <dbReference type="EC" id="3.1.3.16"/>
    </reaction>
</comment>
<reference evidence="8 9" key="2">
    <citation type="journal article" date="2019" name="G3 (Bethesda)">
        <title>Hybrid Assembly of the Genome of the Entomopathogenic Nematode Steinernema carpocapsae Identifies the X-Chromosome.</title>
        <authorList>
            <person name="Serra L."/>
            <person name="Macchietto M."/>
            <person name="Macias-Munoz A."/>
            <person name="McGill C.J."/>
            <person name="Rodriguez I.M."/>
            <person name="Rodriguez B."/>
            <person name="Murad R."/>
            <person name="Mortazavi A."/>
        </authorList>
    </citation>
    <scope>NUCLEOTIDE SEQUENCE [LARGE SCALE GENOMIC DNA]</scope>
    <source>
        <strain evidence="8 9">ALL</strain>
    </source>
</reference>
<protein>
    <recommendedName>
        <fullName evidence="2">protein-serine/threonine phosphatase</fullName>
        <ecNumber evidence="2">3.1.3.16</ecNumber>
    </recommendedName>
</protein>
<dbReference type="SMART" id="SM00577">
    <property type="entry name" value="CPDc"/>
    <property type="match status" value="1"/>
</dbReference>
<dbReference type="EC" id="3.1.3.16" evidence="2"/>
<evidence type="ECO:0000256" key="1">
    <source>
        <dbReference type="ARBA" id="ARBA00004123"/>
    </source>
</evidence>
<dbReference type="STRING" id="34508.A0A4U5PEK7"/>
<dbReference type="AlphaFoldDB" id="A0A4U5PEK7"/>
<dbReference type="Gene3D" id="3.40.50.1000">
    <property type="entry name" value="HAD superfamily/HAD-like"/>
    <property type="match status" value="1"/>
</dbReference>
<evidence type="ECO:0000259" key="7">
    <source>
        <dbReference type="PROSITE" id="PS50969"/>
    </source>
</evidence>
<proteinExistence type="predicted"/>
<dbReference type="InterPro" id="IPR036412">
    <property type="entry name" value="HAD-like_sf"/>
</dbReference>